<organism evidence="4 5">
    <name type="scientific">Gracilariopsis chorda</name>
    <dbReference type="NCBI Taxonomy" id="448386"/>
    <lineage>
        <taxon>Eukaryota</taxon>
        <taxon>Rhodophyta</taxon>
        <taxon>Florideophyceae</taxon>
        <taxon>Rhodymeniophycidae</taxon>
        <taxon>Gracilariales</taxon>
        <taxon>Gracilariaceae</taxon>
        <taxon>Gracilariopsis</taxon>
    </lineage>
</organism>
<feature type="domain" description="RRP4 S1" evidence="3">
    <location>
        <begin position="87"/>
        <end position="147"/>
    </location>
</feature>
<dbReference type="PANTHER" id="PTHR21321:SF4">
    <property type="entry name" value="EXOSOME COMPLEX COMPONENT RRP4"/>
    <property type="match status" value="1"/>
</dbReference>
<dbReference type="Pfam" id="PF21266">
    <property type="entry name" value="S1_RRP4"/>
    <property type="match status" value="1"/>
</dbReference>
<dbReference type="GO" id="GO:0000467">
    <property type="term" value="P:exonucleolytic trimming to generate mature 3'-end of 5.8S rRNA from tricistronic rRNA transcript (SSU-rRNA, 5.8S rRNA, LSU-rRNA)"/>
    <property type="evidence" value="ECO:0007669"/>
    <property type="project" value="TreeGrafter"/>
</dbReference>
<dbReference type="GO" id="GO:0071035">
    <property type="term" value="P:nuclear polyadenylation-dependent rRNA catabolic process"/>
    <property type="evidence" value="ECO:0007669"/>
    <property type="project" value="TreeGrafter"/>
</dbReference>
<keyword evidence="1" id="KW-0271">Exosome</keyword>
<dbReference type="STRING" id="448386.A0A2V3IQJ5"/>
<accession>A0A2V3IQJ5</accession>
<evidence type="ECO:0000259" key="3">
    <source>
        <dbReference type="Pfam" id="PF21266"/>
    </source>
</evidence>
<evidence type="ECO:0000256" key="1">
    <source>
        <dbReference type="ARBA" id="ARBA00022835"/>
    </source>
</evidence>
<dbReference type="CDD" id="cd22525">
    <property type="entry name" value="KH-I_Rrp4_eukar"/>
    <property type="match status" value="1"/>
</dbReference>
<dbReference type="GO" id="GO:0071034">
    <property type="term" value="P:CUT catabolic process"/>
    <property type="evidence" value="ECO:0007669"/>
    <property type="project" value="TreeGrafter"/>
</dbReference>
<dbReference type="InterPro" id="IPR048565">
    <property type="entry name" value="S1_RRP4"/>
</dbReference>
<dbReference type="GO" id="GO:0000177">
    <property type="term" value="C:cytoplasmic exosome (RNase complex)"/>
    <property type="evidence" value="ECO:0007669"/>
    <property type="project" value="TreeGrafter"/>
</dbReference>
<keyword evidence="5" id="KW-1185">Reference proteome</keyword>
<dbReference type="GO" id="GO:0071038">
    <property type="term" value="P:TRAMP-dependent tRNA surveillance pathway"/>
    <property type="evidence" value="ECO:0007669"/>
    <property type="project" value="TreeGrafter"/>
</dbReference>
<evidence type="ECO:0000313" key="5">
    <source>
        <dbReference type="Proteomes" id="UP000247409"/>
    </source>
</evidence>
<dbReference type="AlphaFoldDB" id="A0A2V3IQJ5"/>
<dbReference type="InterPro" id="IPR012340">
    <property type="entry name" value="NA-bd_OB-fold"/>
</dbReference>
<dbReference type="Gene3D" id="2.40.50.100">
    <property type="match status" value="1"/>
</dbReference>
<protein>
    <submittedName>
        <fullName evidence="4">Exosome complex component RRP4</fullName>
    </submittedName>
</protein>
<dbReference type="Proteomes" id="UP000247409">
    <property type="component" value="Unassembled WGS sequence"/>
</dbReference>
<dbReference type="GO" id="GO:0034475">
    <property type="term" value="P:U4 snRNA 3'-end processing"/>
    <property type="evidence" value="ECO:0007669"/>
    <property type="project" value="TreeGrafter"/>
</dbReference>
<dbReference type="GO" id="GO:0003723">
    <property type="term" value="F:RNA binding"/>
    <property type="evidence" value="ECO:0007669"/>
    <property type="project" value="UniProtKB-KW"/>
</dbReference>
<dbReference type="PANTHER" id="PTHR21321">
    <property type="entry name" value="PNAS-3 RELATED"/>
    <property type="match status" value="1"/>
</dbReference>
<dbReference type="InterPro" id="IPR036612">
    <property type="entry name" value="KH_dom_type_1_sf"/>
</dbReference>
<reference evidence="4 5" key="1">
    <citation type="journal article" date="2018" name="Mol. Biol. Evol.">
        <title>Analysis of the draft genome of the red seaweed Gracilariopsis chorda provides insights into genome size evolution in Rhodophyta.</title>
        <authorList>
            <person name="Lee J."/>
            <person name="Yang E.C."/>
            <person name="Graf L."/>
            <person name="Yang J.H."/>
            <person name="Qiu H."/>
            <person name="Zel Zion U."/>
            <person name="Chan C.X."/>
            <person name="Stephens T.G."/>
            <person name="Weber A.P.M."/>
            <person name="Boo G.H."/>
            <person name="Boo S.M."/>
            <person name="Kim K.M."/>
            <person name="Shin Y."/>
            <person name="Jung M."/>
            <person name="Lee S.J."/>
            <person name="Yim H.S."/>
            <person name="Lee J.H."/>
            <person name="Bhattacharya D."/>
            <person name="Yoon H.S."/>
        </authorList>
    </citation>
    <scope>NUCLEOTIDE SEQUENCE [LARGE SCALE GENOMIC DNA]</scope>
    <source>
        <strain evidence="4 5">SKKU-2015</strain>
        <tissue evidence="4">Whole body</tissue>
    </source>
</reference>
<evidence type="ECO:0000256" key="2">
    <source>
        <dbReference type="ARBA" id="ARBA00022884"/>
    </source>
</evidence>
<keyword evidence="2" id="KW-0694">RNA-binding</keyword>
<sequence>MEAQRSSSASFTILRPKRLSDNAEAVSRLSHVPITSPGSVILTEDHSVRVRRTLLSCGESGNVLTATRAGFISRVNKLVMVVPLCSRYILETGDVVGGRVVEIASKRYKMDVNATKLAFLLLTAIKLPGGVHRRRNQEDELNMREYCISKRVIWSVLKFRNDEKTAASPSTRECYGIESCPVDGGQLVTLQSELVKRAKKHFHELPCGVHMTLRDNGFVFLSQTRKNAILLQIWWRIGRVSNNILALDSEFNAIGPDTIMYAYETSPANGMEVKDMCTPDVVKIIGMGARSMREAARERFNCELLVRDQRGSFTTYESQIFVSGMVRREPLITNVWRPTIRDGRN</sequence>
<dbReference type="OrthoDB" id="1650at2759"/>
<dbReference type="SUPFAM" id="SSF50249">
    <property type="entry name" value="Nucleic acid-binding proteins"/>
    <property type="match status" value="1"/>
</dbReference>
<name>A0A2V3IQJ5_9FLOR</name>
<comment type="caution">
    <text evidence="4">The sequence shown here is derived from an EMBL/GenBank/DDBJ whole genome shotgun (WGS) entry which is preliminary data.</text>
</comment>
<dbReference type="SUPFAM" id="SSF54791">
    <property type="entry name" value="Eukaryotic type KH-domain (KH-domain type I)"/>
    <property type="match status" value="1"/>
</dbReference>
<evidence type="ECO:0000313" key="4">
    <source>
        <dbReference type="EMBL" id="PXF44358.1"/>
    </source>
</evidence>
<dbReference type="GO" id="GO:0071051">
    <property type="term" value="P:poly(A)-dependent snoRNA 3'-end processing"/>
    <property type="evidence" value="ECO:0007669"/>
    <property type="project" value="TreeGrafter"/>
</dbReference>
<gene>
    <name evidence="4" type="ORF">BWQ96_05878</name>
</gene>
<proteinExistence type="predicted"/>
<dbReference type="InterPro" id="IPR026699">
    <property type="entry name" value="Exosome_RNA_bind1/RRP40/RRP4"/>
</dbReference>
<dbReference type="EMBL" id="NBIV01000093">
    <property type="protein sequence ID" value="PXF44358.1"/>
    <property type="molecule type" value="Genomic_DNA"/>
</dbReference>
<dbReference type="GO" id="GO:0000176">
    <property type="term" value="C:nuclear exosome (RNase complex)"/>
    <property type="evidence" value="ECO:0007669"/>
    <property type="project" value="TreeGrafter"/>
</dbReference>